<keyword evidence="1" id="KW-0805">Transcription regulation</keyword>
<dbReference type="Pfam" id="PF12833">
    <property type="entry name" value="HTH_18"/>
    <property type="match status" value="1"/>
</dbReference>
<dbReference type="GO" id="GO:0043565">
    <property type="term" value="F:sequence-specific DNA binding"/>
    <property type="evidence" value="ECO:0007669"/>
    <property type="project" value="InterPro"/>
</dbReference>
<dbReference type="PROSITE" id="PS01124">
    <property type="entry name" value="HTH_ARAC_FAMILY_2"/>
    <property type="match status" value="1"/>
</dbReference>
<protein>
    <recommendedName>
        <fullName evidence="4">HTH araC/xylS-type domain-containing protein</fullName>
    </recommendedName>
</protein>
<dbReference type="EMBL" id="LLXZ01000167">
    <property type="protein sequence ID" value="KRR01020.1"/>
    <property type="molecule type" value="Genomic_DNA"/>
</dbReference>
<evidence type="ECO:0000256" key="3">
    <source>
        <dbReference type="ARBA" id="ARBA00023163"/>
    </source>
</evidence>
<dbReference type="SMART" id="SM00342">
    <property type="entry name" value="HTH_ARAC"/>
    <property type="match status" value="1"/>
</dbReference>
<evidence type="ECO:0000256" key="2">
    <source>
        <dbReference type="ARBA" id="ARBA00023125"/>
    </source>
</evidence>
<keyword evidence="6" id="KW-1185">Reference proteome</keyword>
<gene>
    <name evidence="5" type="ORF">CQ12_27295</name>
</gene>
<dbReference type="Gene3D" id="1.10.10.60">
    <property type="entry name" value="Homeodomain-like"/>
    <property type="match status" value="1"/>
</dbReference>
<dbReference type="Proteomes" id="UP000050863">
    <property type="component" value="Unassembled WGS sequence"/>
</dbReference>
<feature type="domain" description="HTH araC/xylS-type" evidence="4">
    <location>
        <begin position="55"/>
        <end position="155"/>
    </location>
</feature>
<dbReference type="InterPro" id="IPR050204">
    <property type="entry name" value="AraC_XylS_family_regulators"/>
</dbReference>
<dbReference type="STRING" id="280332.CQ12_27295"/>
<dbReference type="SUPFAM" id="SSF46689">
    <property type="entry name" value="Homeodomain-like"/>
    <property type="match status" value="2"/>
</dbReference>
<organism evidence="5 6">
    <name type="scientific">Bradyrhizobium jicamae</name>
    <dbReference type="NCBI Taxonomy" id="280332"/>
    <lineage>
        <taxon>Bacteria</taxon>
        <taxon>Pseudomonadati</taxon>
        <taxon>Pseudomonadota</taxon>
        <taxon>Alphaproteobacteria</taxon>
        <taxon>Hyphomicrobiales</taxon>
        <taxon>Nitrobacteraceae</taxon>
        <taxon>Bradyrhizobium</taxon>
    </lineage>
</organism>
<dbReference type="AlphaFoldDB" id="A0A0R3KZK1"/>
<name>A0A0R3KZK1_9BRAD</name>
<dbReference type="PANTHER" id="PTHR46796">
    <property type="entry name" value="HTH-TYPE TRANSCRIPTIONAL ACTIVATOR RHAS-RELATED"/>
    <property type="match status" value="1"/>
</dbReference>
<sequence>MFADYLLSLVQRLHDADPSELPAIAEMTRVMIVACLTGDASVTQMPAERSIVMRERVDRLIRDNLGSARLNPERICALAGISRSSLYRMFEDRGGVAAHVQALRLKRAYAELSNPHSAFETIANLAAGHGLHNTTAFNRAFRRHFGCTPGEVRGAALRADPVPPERACSPPQSFADLLR</sequence>
<dbReference type="PANTHER" id="PTHR46796:SF6">
    <property type="entry name" value="ARAC SUBFAMILY"/>
    <property type="match status" value="1"/>
</dbReference>
<comment type="caution">
    <text evidence="5">The sequence shown here is derived from an EMBL/GenBank/DDBJ whole genome shotgun (WGS) entry which is preliminary data.</text>
</comment>
<dbReference type="GO" id="GO:0003700">
    <property type="term" value="F:DNA-binding transcription factor activity"/>
    <property type="evidence" value="ECO:0007669"/>
    <property type="project" value="InterPro"/>
</dbReference>
<evidence type="ECO:0000256" key="1">
    <source>
        <dbReference type="ARBA" id="ARBA00023015"/>
    </source>
</evidence>
<evidence type="ECO:0000313" key="6">
    <source>
        <dbReference type="Proteomes" id="UP000050863"/>
    </source>
</evidence>
<keyword evidence="3" id="KW-0804">Transcription</keyword>
<accession>A0A0R3KZK1</accession>
<dbReference type="InterPro" id="IPR018060">
    <property type="entry name" value="HTH_AraC"/>
</dbReference>
<reference evidence="5 6" key="1">
    <citation type="submission" date="2014-03" db="EMBL/GenBank/DDBJ databases">
        <title>Bradyrhizobium valentinum sp. nov., isolated from effective nodules of Lupinus mariae-josephae, a lupine endemic of basic-lime soils in Eastern Spain.</title>
        <authorList>
            <person name="Duran D."/>
            <person name="Rey L."/>
            <person name="Navarro A."/>
            <person name="Busquets A."/>
            <person name="Imperial J."/>
            <person name="Ruiz-Argueso T."/>
        </authorList>
    </citation>
    <scope>NUCLEOTIDE SEQUENCE [LARGE SCALE GENOMIC DNA]</scope>
    <source>
        <strain evidence="5 6">PAC68</strain>
    </source>
</reference>
<keyword evidence="2" id="KW-0238">DNA-binding</keyword>
<dbReference type="InterPro" id="IPR009057">
    <property type="entry name" value="Homeodomain-like_sf"/>
</dbReference>
<evidence type="ECO:0000313" key="5">
    <source>
        <dbReference type="EMBL" id="KRR01020.1"/>
    </source>
</evidence>
<evidence type="ECO:0000259" key="4">
    <source>
        <dbReference type="PROSITE" id="PS01124"/>
    </source>
</evidence>
<proteinExistence type="predicted"/>